<proteinExistence type="predicted"/>
<dbReference type="PANTHER" id="PTHR45947">
    <property type="entry name" value="SULFOQUINOVOSYL TRANSFERASE SQD2"/>
    <property type="match status" value="1"/>
</dbReference>
<dbReference type="InterPro" id="IPR028098">
    <property type="entry name" value="Glyco_trans_4-like_N"/>
</dbReference>
<dbReference type="EMBL" id="JFAX01000001">
    <property type="protein sequence ID" value="EXI69593.1"/>
    <property type="molecule type" value="Genomic_DNA"/>
</dbReference>
<dbReference type="PATRIC" id="fig|1454001.3.peg.267"/>
<dbReference type="PANTHER" id="PTHR45947:SF3">
    <property type="entry name" value="SULFOQUINOVOSYL TRANSFERASE SQD2"/>
    <property type="match status" value="1"/>
</dbReference>
<evidence type="ECO:0000256" key="1">
    <source>
        <dbReference type="SAM" id="MobiDB-lite"/>
    </source>
</evidence>
<keyword evidence="4" id="KW-0808">Transferase</keyword>
<dbReference type="InterPro" id="IPR050194">
    <property type="entry name" value="Glycosyltransferase_grp1"/>
</dbReference>
<dbReference type="Pfam" id="PF13579">
    <property type="entry name" value="Glyco_trans_4_4"/>
    <property type="match status" value="1"/>
</dbReference>
<comment type="caution">
    <text evidence="4">The sequence shown here is derived from an EMBL/GenBank/DDBJ whole genome shotgun (WGS) entry which is preliminary data.</text>
</comment>
<sequence>MDAAAARQDHESNSILMLTADRQIDRRILLQADSLEKAGWRVTILAMTDDDTERRDEPRVVRAGAGGQGGGREQQVAYGYRQLARRLPMNGAMMRSLKRLAWRFLVDQETFHARLYGDVASRFAPRVVVAHDLPMLPVASQVARGCAARLVYDSHELYSEQEFSARERRRWAEIEARYIGNCDAVMTINQSIAGELARRHALSQVHVISNAERATDATHSSRLFHELFGLPATRKILLFQGGLSANRNLQALVAAMRHVKNPEIVLVILGDGALKQRLTREARRQPGTQRVFFQAAVPQHELLSHTAAADAGVIPYRATCLNNYFCTPNKLFEFIAAGVPILGSDLPEIRSMVAGRGIGLVGDMSSAPAVASLIDELFGDEARLDFWRENLRQTRKAVCWEAEEGKLLAIYEALR</sequence>
<dbReference type="InterPro" id="IPR001296">
    <property type="entry name" value="Glyco_trans_1"/>
</dbReference>
<evidence type="ECO:0000313" key="4">
    <source>
        <dbReference type="EMBL" id="EXI69593.1"/>
    </source>
</evidence>
<dbReference type="CDD" id="cd03801">
    <property type="entry name" value="GT4_PimA-like"/>
    <property type="match status" value="1"/>
</dbReference>
<accession>A0A011MI43</accession>
<dbReference type="Proteomes" id="UP000020218">
    <property type="component" value="Unassembled WGS sequence"/>
</dbReference>
<dbReference type="STRING" id="1454001.AW08_00086"/>
<evidence type="ECO:0000313" key="5">
    <source>
        <dbReference type="Proteomes" id="UP000020218"/>
    </source>
</evidence>
<feature type="region of interest" description="Disordered" evidence="1">
    <location>
        <begin position="53"/>
        <end position="72"/>
    </location>
</feature>
<evidence type="ECO:0000259" key="3">
    <source>
        <dbReference type="Pfam" id="PF13579"/>
    </source>
</evidence>
<gene>
    <name evidence="4" type="ORF">AW08_00086</name>
</gene>
<dbReference type="Pfam" id="PF00534">
    <property type="entry name" value="Glycos_transf_1"/>
    <property type="match status" value="1"/>
</dbReference>
<dbReference type="SUPFAM" id="SSF53756">
    <property type="entry name" value="UDP-Glycosyltransferase/glycogen phosphorylase"/>
    <property type="match status" value="1"/>
</dbReference>
<evidence type="ECO:0000259" key="2">
    <source>
        <dbReference type="Pfam" id="PF00534"/>
    </source>
</evidence>
<feature type="domain" description="Glycosyl transferase family 1" evidence="2">
    <location>
        <begin position="229"/>
        <end position="393"/>
    </location>
</feature>
<dbReference type="Gene3D" id="3.40.50.2000">
    <property type="entry name" value="Glycogen Phosphorylase B"/>
    <property type="match status" value="2"/>
</dbReference>
<protein>
    <submittedName>
        <fullName evidence="4">Glycosyl transferase</fullName>
    </submittedName>
</protein>
<organism evidence="4 5">
    <name type="scientific">Candidatus Accumulibacter adjunctus</name>
    <dbReference type="NCBI Taxonomy" id="1454001"/>
    <lineage>
        <taxon>Bacteria</taxon>
        <taxon>Pseudomonadati</taxon>
        <taxon>Pseudomonadota</taxon>
        <taxon>Betaproteobacteria</taxon>
        <taxon>Candidatus Accumulibacter</taxon>
    </lineage>
</organism>
<reference evidence="4" key="1">
    <citation type="submission" date="2014-02" db="EMBL/GenBank/DDBJ databases">
        <title>Expanding our view of genomic diversity in Candidatus Accumulibacter clades.</title>
        <authorList>
            <person name="Skennerton C.T."/>
            <person name="Barr J.J."/>
            <person name="Slater F.R."/>
            <person name="Bond P.L."/>
            <person name="Tyson G.W."/>
        </authorList>
    </citation>
    <scope>NUCLEOTIDE SEQUENCE [LARGE SCALE GENOMIC DNA]</scope>
</reference>
<feature type="domain" description="Glycosyltransferase subfamily 4-like N-terminal" evidence="3">
    <location>
        <begin position="26"/>
        <end position="210"/>
    </location>
</feature>
<dbReference type="AlphaFoldDB" id="A0A011MI43"/>
<dbReference type="GO" id="GO:0016757">
    <property type="term" value="F:glycosyltransferase activity"/>
    <property type="evidence" value="ECO:0007669"/>
    <property type="project" value="InterPro"/>
</dbReference>
<name>A0A011MI43_9PROT</name>
<keyword evidence="5" id="KW-1185">Reference proteome</keyword>